<dbReference type="Gene3D" id="1.20.120.450">
    <property type="entry name" value="dinb family like domain"/>
    <property type="match status" value="1"/>
</dbReference>
<dbReference type="GO" id="GO:0046872">
    <property type="term" value="F:metal ion binding"/>
    <property type="evidence" value="ECO:0007669"/>
    <property type="project" value="UniProtKB-KW"/>
</dbReference>
<organism evidence="4">
    <name type="scientific">Burkholderia orbicola (strain AU 1054)</name>
    <dbReference type="NCBI Taxonomy" id="331271"/>
    <lineage>
        <taxon>Bacteria</taxon>
        <taxon>Pseudomonadati</taxon>
        <taxon>Pseudomonadota</taxon>
        <taxon>Betaproteobacteria</taxon>
        <taxon>Burkholderiales</taxon>
        <taxon>Burkholderiaceae</taxon>
        <taxon>Burkholderia</taxon>
        <taxon>Burkholderia cepacia complex</taxon>
        <taxon>Burkholderia orbicola</taxon>
    </lineage>
</organism>
<dbReference type="InterPro" id="IPR007837">
    <property type="entry name" value="DinB"/>
</dbReference>
<dbReference type="Pfam" id="PF05163">
    <property type="entry name" value="DinB"/>
    <property type="match status" value="1"/>
</dbReference>
<proteinExistence type="inferred from homology"/>
<dbReference type="HOGENOM" id="CLU_101283_2_1_4"/>
<accession>A0A0H2Y323</accession>
<feature type="binding site" evidence="3">
    <location>
        <position position="159"/>
    </location>
    <ligand>
        <name>a divalent metal cation</name>
        <dbReference type="ChEBI" id="CHEBI:60240"/>
    </ligand>
</feature>
<keyword evidence="2 3" id="KW-0479">Metal-binding</keyword>
<name>A0A0H2Y323_BURO1</name>
<dbReference type="InterPro" id="IPR034660">
    <property type="entry name" value="DinB/YfiT-like"/>
</dbReference>
<dbReference type="EMBL" id="CP000380">
    <property type="protein sequence ID" value="ABF80954.1"/>
    <property type="molecule type" value="Genomic_DNA"/>
</dbReference>
<feature type="binding site" evidence="3">
    <location>
        <position position="71"/>
    </location>
    <ligand>
        <name>a divalent metal cation</name>
        <dbReference type="ChEBI" id="CHEBI:60240"/>
    </ligand>
</feature>
<dbReference type="AlphaFoldDB" id="A0A0H2Y323"/>
<evidence type="ECO:0000256" key="2">
    <source>
        <dbReference type="ARBA" id="ARBA00022723"/>
    </source>
</evidence>
<evidence type="ECO:0000256" key="3">
    <source>
        <dbReference type="PIRSR" id="PIRSR607837-1"/>
    </source>
</evidence>
<feature type="binding site" evidence="3">
    <location>
        <position position="155"/>
    </location>
    <ligand>
        <name>a divalent metal cation</name>
        <dbReference type="ChEBI" id="CHEBI:60240"/>
    </ligand>
</feature>
<protein>
    <submittedName>
        <fullName evidence="4">DinB</fullName>
    </submittedName>
</protein>
<comment type="similarity">
    <text evidence="1">Belongs to the DinB family.</text>
</comment>
<dbReference type="PANTHER" id="PTHR37302:SF1">
    <property type="entry name" value="PROTEIN DINB"/>
    <property type="match status" value="1"/>
</dbReference>
<dbReference type="PANTHER" id="PTHR37302">
    <property type="entry name" value="SLR1116 PROTEIN"/>
    <property type="match status" value="1"/>
</dbReference>
<gene>
    <name evidence="4" type="ordered locus">Bcen_6089</name>
</gene>
<reference evidence="4" key="1">
    <citation type="submission" date="2006-05" db="EMBL/GenBank/DDBJ databases">
        <title>Complete sequence of chromosome 3 of Burkholderia cenocepacia AU 1054.</title>
        <authorList>
            <consortium name="US DOE Joint Genome Institute"/>
            <person name="Copeland A."/>
            <person name="Lucas S."/>
            <person name="Lapidus A."/>
            <person name="Barry K."/>
            <person name="Detter J.C."/>
            <person name="Glavina del Rio T."/>
            <person name="Hammon N."/>
            <person name="Israni S."/>
            <person name="Dalin E."/>
            <person name="Tice H."/>
            <person name="Pitluck S."/>
            <person name="Chain P."/>
            <person name="Malfatti S."/>
            <person name="Shin M."/>
            <person name="Vergez L."/>
            <person name="Schmutz J."/>
            <person name="Larimer F."/>
            <person name="Land M."/>
            <person name="Hauser L."/>
            <person name="Kyrpides N."/>
            <person name="Lykidis A."/>
            <person name="LiPuma J.J."/>
            <person name="Konstantinidis K."/>
            <person name="Tiedje J.M."/>
            <person name="Richardson P."/>
        </authorList>
    </citation>
    <scope>NUCLEOTIDE SEQUENCE [LARGE SCALE GENOMIC DNA]</scope>
    <source>
        <strain evidence="4">AU 1054</strain>
    </source>
</reference>
<evidence type="ECO:0000256" key="1">
    <source>
        <dbReference type="ARBA" id="ARBA00008635"/>
    </source>
</evidence>
<sequence>MSALPQNPIAPSGTTDRITLPASAADTLSMLVRYKSWANGLTFKSVMDLPAGEALRQRPTRFGNMVHTLNHVYVVDDIFRHHLQGKKHTYTSRNTDHTPAVSDLWNAVQEMDRWYVELVDNWSDEDLATAIRFEFVGGGEGVMTREQIVLHVVNHATYHRGFVGDMMYQVPFVPPSNDLPVFIRDHYRDAR</sequence>
<dbReference type="SUPFAM" id="SSF109854">
    <property type="entry name" value="DinB/YfiT-like putative metalloenzymes"/>
    <property type="match status" value="1"/>
</dbReference>
<evidence type="ECO:0000313" key="4">
    <source>
        <dbReference type="EMBL" id="ABF80954.1"/>
    </source>
</evidence>